<feature type="compositionally biased region" description="Polar residues" evidence="1">
    <location>
        <begin position="12"/>
        <end position="25"/>
    </location>
</feature>
<organism evidence="2 3">
    <name type="scientific">Marasmius oreades</name>
    <name type="common">fairy-ring Marasmius</name>
    <dbReference type="NCBI Taxonomy" id="181124"/>
    <lineage>
        <taxon>Eukaryota</taxon>
        <taxon>Fungi</taxon>
        <taxon>Dikarya</taxon>
        <taxon>Basidiomycota</taxon>
        <taxon>Agaricomycotina</taxon>
        <taxon>Agaricomycetes</taxon>
        <taxon>Agaricomycetidae</taxon>
        <taxon>Agaricales</taxon>
        <taxon>Marasmiineae</taxon>
        <taxon>Marasmiaceae</taxon>
        <taxon>Marasmius</taxon>
    </lineage>
</organism>
<feature type="compositionally biased region" description="Polar residues" evidence="1">
    <location>
        <begin position="183"/>
        <end position="196"/>
    </location>
</feature>
<protein>
    <submittedName>
        <fullName evidence="2">Uncharacterized protein</fullName>
    </submittedName>
</protein>
<dbReference type="EMBL" id="CM032190">
    <property type="protein sequence ID" value="KAG7086280.1"/>
    <property type="molecule type" value="Genomic_DNA"/>
</dbReference>
<gene>
    <name evidence="2" type="ORF">E1B28_002244</name>
</gene>
<proteinExistence type="predicted"/>
<feature type="region of interest" description="Disordered" evidence="1">
    <location>
        <begin position="12"/>
        <end position="34"/>
    </location>
</feature>
<feature type="region of interest" description="Disordered" evidence="1">
    <location>
        <begin position="346"/>
        <end position="428"/>
    </location>
</feature>
<feature type="compositionally biased region" description="Polar residues" evidence="1">
    <location>
        <begin position="669"/>
        <end position="691"/>
    </location>
</feature>
<dbReference type="OrthoDB" id="3218262at2759"/>
<name>A0A9P7RMM4_9AGAR</name>
<feature type="compositionally biased region" description="Low complexity" evidence="1">
    <location>
        <begin position="485"/>
        <end position="511"/>
    </location>
</feature>
<feature type="compositionally biased region" description="Polar residues" evidence="1">
    <location>
        <begin position="260"/>
        <end position="270"/>
    </location>
</feature>
<dbReference type="RefSeq" id="XP_043002751.1">
    <property type="nucleotide sequence ID" value="XM_043159152.1"/>
</dbReference>
<dbReference type="KEGG" id="more:E1B28_002244"/>
<feature type="region of interest" description="Disordered" evidence="1">
    <location>
        <begin position="614"/>
        <end position="691"/>
    </location>
</feature>
<reference evidence="2" key="1">
    <citation type="journal article" date="2021" name="Genome Biol. Evol.">
        <title>The assembled and annotated genome of the fairy-ring fungus Marasmius oreades.</title>
        <authorList>
            <person name="Hiltunen M."/>
            <person name="Ament-Velasquez S.L."/>
            <person name="Johannesson H."/>
        </authorList>
    </citation>
    <scope>NUCLEOTIDE SEQUENCE</scope>
    <source>
        <strain evidence="2">03SP1</strain>
    </source>
</reference>
<feature type="region of interest" description="Disordered" evidence="1">
    <location>
        <begin position="211"/>
        <end position="331"/>
    </location>
</feature>
<dbReference type="AlphaFoldDB" id="A0A9P7RMM4"/>
<feature type="compositionally biased region" description="Polar residues" evidence="1">
    <location>
        <begin position="166"/>
        <end position="175"/>
    </location>
</feature>
<feature type="compositionally biased region" description="Polar residues" evidence="1">
    <location>
        <begin position="291"/>
        <end position="316"/>
    </location>
</feature>
<feature type="compositionally biased region" description="Polar residues" evidence="1">
    <location>
        <begin position="382"/>
        <end position="392"/>
    </location>
</feature>
<accession>A0A9P7RMM4</accession>
<evidence type="ECO:0000256" key="1">
    <source>
        <dbReference type="SAM" id="MobiDB-lite"/>
    </source>
</evidence>
<sequence>MTSRNIRTIRNSAISRKPEQSTSTGRLKPKHGKAVENLTSAASHEWSPEPYVDKERAINFELSTAAMELCKEVMNVYNSIDGNPADGRWTAISNLLKPPCTRGKHGVWFLPPHETREPKGNMELVVERAGTLSSPRFVQVKEKLKEKVEKWQMEVVVEAEAKASPRTPQALTKGQVTKKKSAETSVTPQVGATDPSSLGFCAQKSLPLQLKAKQKSNQPDGKQPEQSSNAPRSSETTSERLKSRRKAITDIPENDFLPPSFSSSQIQHSTPFRKPKSLRRPPSPIPLVDMSTPSIHTVPPWTSSPSTDGLSTSPIPTDTRDGTLKPKLSSLKPTTANLGLSCSLPAFGSPKTPGTSSNLLSRKFEQSSSTHGAAPAPLVLSSKRSSPRSLQGSRPFKKRRIEPDDDQADVAMNAPPSPLVAPQKDGKDQLPTLTELLESARKSASPKGKRKWYGTGRLDVRVMDKNADANQEDLAKTKMITKVTSASGPSPQSQAPSNKIETQRTTATSTTIQGRQPGWEDLLVQSEDPYSLPIPEYSPAIDFTSGYGFDITVPPKSMSSIGSDSEKEAVALLNEQGPDRASLPRSSANHPVLVPDSPALPDFTYDPEAFAPQMASTQQKDVGGGDGGNVRGDVFLNSGAREGTDDGFMLPASPPQKQKNSPVRGATARFSSMPISQSPSGTPSKSQSQLPFEYSSQMDLEGGVDQVSRFLEKDISMVDVEEEDVDTYEAGKDRLSMGNKGWVY</sequence>
<feature type="compositionally biased region" description="Polar residues" evidence="1">
    <location>
        <begin position="352"/>
        <end position="371"/>
    </location>
</feature>
<keyword evidence="3" id="KW-1185">Reference proteome</keyword>
<dbReference type="GeneID" id="66071320"/>
<evidence type="ECO:0000313" key="2">
    <source>
        <dbReference type="EMBL" id="KAG7086280.1"/>
    </source>
</evidence>
<comment type="caution">
    <text evidence="2">The sequence shown here is derived from an EMBL/GenBank/DDBJ whole genome shotgun (WGS) entry which is preliminary data.</text>
</comment>
<feature type="region of interest" description="Disordered" evidence="1">
    <location>
        <begin position="484"/>
        <end position="515"/>
    </location>
</feature>
<dbReference type="Proteomes" id="UP001049176">
    <property type="component" value="Chromosome 10"/>
</dbReference>
<feature type="compositionally biased region" description="Polar residues" evidence="1">
    <location>
        <begin position="215"/>
        <end position="236"/>
    </location>
</feature>
<evidence type="ECO:0000313" key="3">
    <source>
        <dbReference type="Proteomes" id="UP001049176"/>
    </source>
</evidence>
<feature type="region of interest" description="Disordered" evidence="1">
    <location>
        <begin position="160"/>
        <end position="198"/>
    </location>
</feature>